<evidence type="ECO:0000313" key="1">
    <source>
        <dbReference type="EMBL" id="AIY84631.1"/>
    </source>
</evidence>
<dbReference type="HOGENOM" id="CLU_072519_0_0_9"/>
<dbReference type="Proteomes" id="UP000030635">
    <property type="component" value="Chromosome"/>
</dbReference>
<evidence type="ECO:0008006" key="3">
    <source>
        <dbReference type="Google" id="ProtNLM"/>
    </source>
</evidence>
<dbReference type="KEGG" id="cbv:U729_444"/>
<dbReference type="InterPro" id="IPR025062">
    <property type="entry name" value="DUF4003"/>
</dbReference>
<dbReference type="AlphaFoldDB" id="A0A0A7G0L1"/>
<reference evidence="1 2" key="1">
    <citation type="journal article" date="2015" name="Infect. Genet. Evol.">
        <title>Genomic sequences of six botulinum neurotoxin-producing strains representing three clostridial species illustrate the mobility and diversity of botulinum neurotoxin genes.</title>
        <authorList>
            <person name="Smith T.J."/>
            <person name="Hill K.K."/>
            <person name="Xie G."/>
            <person name="Foley B.T."/>
            <person name="Williamson C.H."/>
            <person name="Foster J.T."/>
            <person name="Johnson S.L."/>
            <person name="Chertkov O."/>
            <person name="Teshima H."/>
            <person name="Gibbons H.S."/>
            <person name="Johnsky L.A."/>
            <person name="Karavis M.A."/>
            <person name="Smith L.A."/>
        </authorList>
    </citation>
    <scope>NUCLEOTIDE SEQUENCE [LARGE SCALE GENOMIC DNA]</scope>
    <source>
        <strain evidence="1">Sullivan</strain>
    </source>
</reference>
<gene>
    <name evidence="1" type="ORF">U729_444</name>
</gene>
<dbReference type="EMBL" id="CP006905">
    <property type="protein sequence ID" value="AIY84631.1"/>
    <property type="molecule type" value="Genomic_DNA"/>
</dbReference>
<organism evidence="1 2">
    <name type="scientific">Clostridium baratii str. Sullivan</name>
    <dbReference type="NCBI Taxonomy" id="1415775"/>
    <lineage>
        <taxon>Bacteria</taxon>
        <taxon>Bacillati</taxon>
        <taxon>Bacillota</taxon>
        <taxon>Clostridia</taxon>
        <taxon>Eubacteriales</taxon>
        <taxon>Clostridiaceae</taxon>
        <taxon>Clostridium</taxon>
    </lineage>
</organism>
<proteinExistence type="predicted"/>
<protein>
    <recommendedName>
        <fullName evidence="3">DUF4003 domain-containing protein</fullName>
    </recommendedName>
</protein>
<dbReference type="RefSeq" id="WP_039311283.1">
    <property type="nucleotide sequence ID" value="NZ_CP006905.1"/>
</dbReference>
<dbReference type="OrthoDB" id="1778393at2"/>
<dbReference type="eggNOG" id="ENOG502Z8IC">
    <property type="taxonomic scope" value="Bacteria"/>
</dbReference>
<name>A0A0A7G0L1_9CLOT</name>
<evidence type="ECO:0000313" key="2">
    <source>
        <dbReference type="Proteomes" id="UP000030635"/>
    </source>
</evidence>
<sequence length="332" mass="36581">MNYEKVQLLMNNSKELDKAGGIFTVNSFRKCNALTLTLKDKMADANRINEAIKIIKKNTTLMSNFRGNNLFTTAITISLENDMESSFKELMNIYEKLKSFFFANQYLILAAIVIFNARNRVNIDDAVKNTREVYEEMRKNHRFLTGHEDISAAAMIATTSTNIEITLNETEECYEALRSSGFSAGNNTQSLSHILPLFNGSAYEKAIRVLKIQNALRDNKVPLKNYSIPLLGVAAFINDDPNVFAKEVREVSDRLKQESGFGAFSLGSTIRNMIATGLVASDYINRLNDEDNQKLINATNNITLTIQLAIEVAVASASAGAAAAAASSSSGS</sequence>
<dbReference type="STRING" id="1561.NPD11_2549"/>
<keyword evidence="2" id="KW-1185">Reference proteome</keyword>
<dbReference type="Pfam" id="PF13170">
    <property type="entry name" value="DUF4003"/>
    <property type="match status" value="1"/>
</dbReference>
<accession>A0A0A7G0L1</accession>